<feature type="domain" description="Ribonucleotide reductase large subunit C-terminal" evidence="2">
    <location>
        <begin position="451"/>
        <end position="550"/>
    </location>
</feature>
<evidence type="ECO:0000313" key="4">
    <source>
        <dbReference type="Proteomes" id="UP000284706"/>
    </source>
</evidence>
<dbReference type="InterPro" id="IPR039718">
    <property type="entry name" value="Rrm1"/>
</dbReference>
<dbReference type="Proteomes" id="UP000284706">
    <property type="component" value="Unassembled WGS sequence"/>
</dbReference>
<dbReference type="InterPro" id="IPR000788">
    <property type="entry name" value="RNR_lg_C"/>
</dbReference>
<dbReference type="SUPFAM" id="SSF51998">
    <property type="entry name" value="PFL-like glycyl radical enzymes"/>
    <property type="match status" value="1"/>
</dbReference>
<dbReference type="InParanoid" id="A0A409YC51"/>
<dbReference type="GO" id="GO:0004748">
    <property type="term" value="F:ribonucleoside-diphosphate reductase activity, thioredoxin disulfide as acceptor"/>
    <property type="evidence" value="ECO:0007669"/>
    <property type="project" value="TreeGrafter"/>
</dbReference>
<dbReference type="Gene3D" id="3.20.70.20">
    <property type="match status" value="1"/>
</dbReference>
<evidence type="ECO:0000256" key="1">
    <source>
        <dbReference type="ARBA" id="ARBA00010406"/>
    </source>
</evidence>
<proteinExistence type="inferred from homology"/>
<dbReference type="EMBL" id="NHYE01001000">
    <property type="protein sequence ID" value="PPR00584.1"/>
    <property type="molecule type" value="Genomic_DNA"/>
</dbReference>
<name>A0A409YC51_9AGAR</name>
<dbReference type="PANTHER" id="PTHR11573:SF6">
    <property type="entry name" value="RIBONUCLEOSIDE-DIPHOSPHATE REDUCTASE LARGE SUBUNIT"/>
    <property type="match status" value="1"/>
</dbReference>
<comment type="similarity">
    <text evidence="1">Belongs to the ribonucleoside diphosphate reductase large chain family.</text>
</comment>
<dbReference type="GO" id="GO:0005971">
    <property type="term" value="C:ribonucleoside-diphosphate reductase complex"/>
    <property type="evidence" value="ECO:0007669"/>
    <property type="project" value="TreeGrafter"/>
</dbReference>
<sequence>MFMRFAIALHLVRFDNSSVGKTYYSLAHNKIRIASKALATAGRPQCYLLSTATEVLRNDDDAVFARSMDSLKGKVLSGAIVDMPMSHIPSNMTIHQSTFKPMEGILQRLHDAMLETRNDNNTLLGSPNVRLQIWNDAALDFLDTNFAQTRYAHQGLRTLQLTLDIPDCFMDRLKARGSWSFFDPQYVPLLLDAHSVTFTDRYTFYESDVTPTMTRPALDVWHSIMKAMFQTGGPTIVFSDVHKIKSNFNYFNGRLTNPPSIYSQYDPNPCALGSLVLTEYAMTAGAFNYNALRATTADLVGILTRFFDVHHYSSPEDATRSMSNRMIGIGVSGLAETLIKLNMPFDSYRAVAVSRQISEVIYFAALEASAAMTKTGHPVSAAYWASPLSTGVAQFHLHDDQPRLFSVDDWQRLLNSFTYTGVANGTLTLQLSNFPSPPMTLMTDGLPHRTVQIPHPLLVAALEEASLWSEEIRSKIISNSGSLQLIQSLPSSIKQRFRTAFDLPPTAVIHHAVARAPYLTLYQELVLYGRNPLPRDLDSLVLHVKEKDIKVAITGFNKLITAHHVVDGVNLDINTAT</sequence>
<dbReference type="Pfam" id="PF02867">
    <property type="entry name" value="Ribonuc_red_lgC"/>
    <property type="match status" value="2"/>
</dbReference>
<reference evidence="3 4" key="1">
    <citation type="journal article" date="2018" name="Evol. Lett.">
        <title>Horizontal gene cluster transfer increased hallucinogenic mushroom diversity.</title>
        <authorList>
            <person name="Reynolds H.T."/>
            <person name="Vijayakumar V."/>
            <person name="Gluck-Thaler E."/>
            <person name="Korotkin H.B."/>
            <person name="Matheny P.B."/>
            <person name="Slot J.C."/>
        </authorList>
    </citation>
    <scope>NUCLEOTIDE SEQUENCE [LARGE SCALE GENOMIC DNA]</scope>
    <source>
        <strain evidence="3 4">SRW20</strain>
    </source>
</reference>
<keyword evidence="4" id="KW-1185">Reference proteome</keyword>
<evidence type="ECO:0000259" key="2">
    <source>
        <dbReference type="Pfam" id="PF02867"/>
    </source>
</evidence>
<feature type="domain" description="Ribonucleotide reductase large subunit C-terminal" evidence="2">
    <location>
        <begin position="108"/>
        <end position="428"/>
    </location>
</feature>
<dbReference type="GO" id="GO:0005524">
    <property type="term" value="F:ATP binding"/>
    <property type="evidence" value="ECO:0007669"/>
    <property type="project" value="TreeGrafter"/>
</dbReference>
<gene>
    <name evidence="3" type="ORF">CVT26_009859</name>
</gene>
<dbReference type="STRING" id="231916.A0A409YC51"/>
<dbReference type="PANTHER" id="PTHR11573">
    <property type="entry name" value="RIBONUCLEOSIDE-DIPHOSPHATE REDUCTASE LARGE CHAIN"/>
    <property type="match status" value="1"/>
</dbReference>
<evidence type="ECO:0000313" key="3">
    <source>
        <dbReference type="EMBL" id="PPR00584.1"/>
    </source>
</evidence>
<comment type="caution">
    <text evidence="3">The sequence shown here is derived from an EMBL/GenBank/DDBJ whole genome shotgun (WGS) entry which is preliminary data.</text>
</comment>
<dbReference type="PRINTS" id="PR01183">
    <property type="entry name" value="RIBORDTASEM1"/>
</dbReference>
<organism evidence="3 4">
    <name type="scientific">Gymnopilus dilepis</name>
    <dbReference type="NCBI Taxonomy" id="231916"/>
    <lineage>
        <taxon>Eukaryota</taxon>
        <taxon>Fungi</taxon>
        <taxon>Dikarya</taxon>
        <taxon>Basidiomycota</taxon>
        <taxon>Agaricomycotina</taxon>
        <taxon>Agaricomycetes</taxon>
        <taxon>Agaricomycetidae</taxon>
        <taxon>Agaricales</taxon>
        <taxon>Agaricineae</taxon>
        <taxon>Hymenogastraceae</taxon>
        <taxon>Gymnopilus</taxon>
    </lineage>
</organism>
<protein>
    <recommendedName>
        <fullName evidence="2">Ribonucleotide reductase large subunit C-terminal domain-containing protein</fullName>
    </recommendedName>
</protein>
<accession>A0A409YC51</accession>
<dbReference type="GO" id="GO:0009263">
    <property type="term" value="P:deoxyribonucleotide biosynthetic process"/>
    <property type="evidence" value="ECO:0007669"/>
    <property type="project" value="TreeGrafter"/>
</dbReference>
<dbReference type="AlphaFoldDB" id="A0A409YC51"/>